<name>A0ABV4TR59_9GAMM</name>
<organism evidence="2 3">
    <name type="scientific">Thiohalorhabdus methylotrophus</name>
    <dbReference type="NCBI Taxonomy" id="3242694"/>
    <lineage>
        <taxon>Bacteria</taxon>
        <taxon>Pseudomonadati</taxon>
        <taxon>Pseudomonadota</taxon>
        <taxon>Gammaproteobacteria</taxon>
        <taxon>Thiohalorhabdales</taxon>
        <taxon>Thiohalorhabdaceae</taxon>
        <taxon>Thiohalorhabdus</taxon>
    </lineage>
</organism>
<dbReference type="EMBL" id="JBGUAW010000002">
    <property type="protein sequence ID" value="MFA9459812.1"/>
    <property type="molecule type" value="Genomic_DNA"/>
</dbReference>
<comment type="caution">
    <text evidence="2">The sequence shown here is derived from an EMBL/GenBank/DDBJ whole genome shotgun (WGS) entry which is preliminary data.</text>
</comment>
<feature type="region of interest" description="Disordered" evidence="1">
    <location>
        <begin position="122"/>
        <end position="153"/>
    </location>
</feature>
<protein>
    <recommendedName>
        <fullName evidence="4">Lipoprotein</fullName>
    </recommendedName>
</protein>
<evidence type="ECO:0008006" key="4">
    <source>
        <dbReference type="Google" id="ProtNLM"/>
    </source>
</evidence>
<dbReference type="Proteomes" id="UP001575181">
    <property type="component" value="Unassembled WGS sequence"/>
</dbReference>
<dbReference type="RefSeq" id="WP_373654597.1">
    <property type="nucleotide sequence ID" value="NZ_JBGUAW010000002.1"/>
</dbReference>
<dbReference type="PROSITE" id="PS51257">
    <property type="entry name" value="PROKAR_LIPOPROTEIN"/>
    <property type="match status" value="1"/>
</dbReference>
<evidence type="ECO:0000256" key="1">
    <source>
        <dbReference type="SAM" id="MobiDB-lite"/>
    </source>
</evidence>
<sequence>MRRSWLPLSILTLLAAGCGGSGEGPGFSQAVKKQAVSTTRASVWVEEAHMTRKDDTFVLSLRLSKFAKDKQARYAGAQFVRQLRDALTEAAERSPKMREKTFAYKITVRDWEEHTLLKGSKSAGAERVAWRHPAPRKAREAVAEQRSQAMKQD</sequence>
<reference evidence="2 3" key="1">
    <citation type="submission" date="2024-08" db="EMBL/GenBank/DDBJ databases">
        <title>Whole-genome sequencing of halo(alkali)philic microorganisms from hypersaline lakes.</title>
        <authorList>
            <person name="Sorokin D.Y."/>
            <person name="Merkel A.Y."/>
            <person name="Messina E."/>
            <person name="Yakimov M."/>
        </authorList>
    </citation>
    <scope>NUCLEOTIDE SEQUENCE [LARGE SCALE GENOMIC DNA]</scope>
    <source>
        <strain evidence="2 3">Cl-TMA</strain>
    </source>
</reference>
<evidence type="ECO:0000313" key="2">
    <source>
        <dbReference type="EMBL" id="MFA9459812.1"/>
    </source>
</evidence>
<evidence type="ECO:0000313" key="3">
    <source>
        <dbReference type="Proteomes" id="UP001575181"/>
    </source>
</evidence>
<keyword evidence="3" id="KW-1185">Reference proteome</keyword>
<accession>A0ABV4TR59</accession>
<gene>
    <name evidence="2" type="ORF">ACERLL_03125</name>
</gene>
<proteinExistence type="predicted"/>